<name>S9QS79_CYSF2</name>
<evidence type="ECO:0000313" key="2">
    <source>
        <dbReference type="Proteomes" id="UP000011682"/>
    </source>
</evidence>
<dbReference type="Proteomes" id="UP000011682">
    <property type="component" value="Unassembled WGS sequence"/>
</dbReference>
<organism evidence="1 2">
    <name type="scientific">Cystobacter fuscus (strain ATCC 25194 / DSM 2262 / NBRC 100088 / M29)</name>
    <dbReference type="NCBI Taxonomy" id="1242864"/>
    <lineage>
        <taxon>Bacteria</taxon>
        <taxon>Pseudomonadati</taxon>
        <taxon>Myxococcota</taxon>
        <taxon>Myxococcia</taxon>
        <taxon>Myxococcales</taxon>
        <taxon>Cystobacterineae</taxon>
        <taxon>Archangiaceae</taxon>
        <taxon>Cystobacter</taxon>
    </lineage>
</organism>
<accession>S9QS79</accession>
<dbReference type="RefSeq" id="WP_002625466.1">
    <property type="nucleotide sequence ID" value="NZ_ANAH02000017.1"/>
</dbReference>
<evidence type="ECO:0000313" key="1">
    <source>
        <dbReference type="EMBL" id="EPX59493.1"/>
    </source>
</evidence>
<dbReference type="EMBL" id="ANAH02000017">
    <property type="protein sequence ID" value="EPX59493.1"/>
    <property type="molecule type" value="Genomic_DNA"/>
</dbReference>
<dbReference type="GO" id="GO:0016788">
    <property type="term" value="F:hydrolase activity, acting on ester bonds"/>
    <property type="evidence" value="ECO:0007669"/>
    <property type="project" value="UniProtKB-ARBA"/>
</dbReference>
<dbReference type="InterPro" id="IPR036514">
    <property type="entry name" value="SGNH_hydro_sf"/>
</dbReference>
<comment type="caution">
    <text evidence="1">The sequence shown here is derived from an EMBL/GenBank/DDBJ whole genome shotgun (WGS) entry which is preliminary data.</text>
</comment>
<dbReference type="SUPFAM" id="SSF52266">
    <property type="entry name" value="SGNH hydrolase"/>
    <property type="match status" value="1"/>
</dbReference>
<sequence>MQMSRPGGVHPLFLLWLLVVGGPPAWGAAPPRSSSCARASATLSRVAVMGASVSAGFGWGRQEGRGRTLADLLDDTVATEHTPVRNFASMWFFKNPLAAGQRQVGQVLTYAPTLTVAVDFLFWFVHGAELDEAQRLARLEQGLALLEPLPGPILLGELPAMTAAVGKALEPGMLPSPETLARLNRRISEWARPRDNVVLLPLGTWLVRSPDGSLQADGLHPTREGAKWIAARMMDSLFEACPAPGVH</sequence>
<gene>
    <name evidence="1" type="ORF">D187_002983</name>
</gene>
<evidence type="ECO:0008006" key="3">
    <source>
        <dbReference type="Google" id="ProtNLM"/>
    </source>
</evidence>
<protein>
    <recommendedName>
        <fullName evidence="3">SGNH hydrolase-type esterase domain-containing protein</fullName>
    </recommendedName>
</protein>
<dbReference type="CDD" id="cd00229">
    <property type="entry name" value="SGNH_hydrolase"/>
    <property type="match status" value="1"/>
</dbReference>
<dbReference type="AlphaFoldDB" id="S9QS79"/>
<dbReference type="Gene3D" id="3.40.50.1110">
    <property type="entry name" value="SGNH hydrolase"/>
    <property type="match status" value="1"/>
</dbReference>
<reference evidence="1" key="1">
    <citation type="submission" date="2013-05" db="EMBL/GenBank/DDBJ databases">
        <title>Genome assembly of Cystobacter fuscus DSM 2262.</title>
        <authorList>
            <person name="Sharma G."/>
            <person name="Khatri I."/>
            <person name="Kaur C."/>
            <person name="Mayilraj S."/>
            <person name="Subramanian S."/>
        </authorList>
    </citation>
    <scope>NUCLEOTIDE SEQUENCE [LARGE SCALE GENOMIC DNA]</scope>
    <source>
        <strain evidence="1">DSM 2262</strain>
    </source>
</reference>
<proteinExistence type="predicted"/>
<dbReference type="OrthoDB" id="287974at2"/>
<keyword evidence="2" id="KW-1185">Reference proteome</keyword>